<dbReference type="RefSeq" id="WP_106462685.1">
    <property type="nucleotide sequence ID" value="NZ_PXOQ01000007.1"/>
</dbReference>
<dbReference type="InterPro" id="IPR012340">
    <property type="entry name" value="NA-bd_OB-fold"/>
</dbReference>
<dbReference type="Gene3D" id="1.20.1440.120">
    <property type="entry name" value="Recombination protein O, C-terminal domain"/>
    <property type="match status" value="1"/>
</dbReference>
<comment type="similarity">
    <text evidence="1 7">Belongs to the RecO family.</text>
</comment>
<dbReference type="HAMAP" id="MF_00201">
    <property type="entry name" value="RecO"/>
    <property type="match status" value="1"/>
</dbReference>
<accession>A0A2T1NDL9</accession>
<evidence type="ECO:0000256" key="6">
    <source>
        <dbReference type="ARBA" id="ARBA00033409"/>
    </source>
</evidence>
<evidence type="ECO:0000259" key="8">
    <source>
        <dbReference type="Pfam" id="PF11967"/>
    </source>
</evidence>
<dbReference type="PANTHER" id="PTHR33991:SF1">
    <property type="entry name" value="DNA REPAIR PROTEIN RECO"/>
    <property type="match status" value="1"/>
</dbReference>
<keyword evidence="10" id="KW-1185">Reference proteome</keyword>
<evidence type="ECO:0000256" key="4">
    <source>
        <dbReference type="ARBA" id="ARBA00023172"/>
    </source>
</evidence>
<dbReference type="AlphaFoldDB" id="A0A2T1NDL9"/>
<evidence type="ECO:0000256" key="7">
    <source>
        <dbReference type="HAMAP-Rule" id="MF_00201"/>
    </source>
</evidence>
<dbReference type="SUPFAM" id="SSF50249">
    <property type="entry name" value="Nucleic acid-binding proteins"/>
    <property type="match status" value="1"/>
</dbReference>
<dbReference type="InterPro" id="IPR037278">
    <property type="entry name" value="ARFGAP/RecO"/>
</dbReference>
<feature type="domain" description="DNA replication/recombination mediator RecO N-terminal" evidence="8">
    <location>
        <begin position="3"/>
        <end position="76"/>
    </location>
</feature>
<dbReference type="GO" id="GO:0043590">
    <property type="term" value="C:bacterial nucleoid"/>
    <property type="evidence" value="ECO:0007669"/>
    <property type="project" value="TreeGrafter"/>
</dbReference>
<organism evidence="9 10">
    <name type="scientific">Aurantibacter aestuarii</name>
    <dbReference type="NCBI Taxonomy" id="1266046"/>
    <lineage>
        <taxon>Bacteria</taxon>
        <taxon>Pseudomonadati</taxon>
        <taxon>Bacteroidota</taxon>
        <taxon>Flavobacteriia</taxon>
        <taxon>Flavobacteriales</taxon>
        <taxon>Flavobacteriaceae</taxon>
        <taxon>Aurantibacter</taxon>
    </lineage>
</organism>
<dbReference type="Pfam" id="PF02565">
    <property type="entry name" value="RecO_C"/>
    <property type="match status" value="1"/>
</dbReference>
<dbReference type="Gene3D" id="2.40.50.140">
    <property type="entry name" value="Nucleic acid-binding proteins"/>
    <property type="match status" value="1"/>
</dbReference>
<dbReference type="InterPro" id="IPR003717">
    <property type="entry name" value="RecO"/>
</dbReference>
<dbReference type="OrthoDB" id="9789152at2"/>
<evidence type="ECO:0000313" key="9">
    <source>
        <dbReference type="EMBL" id="PSG90545.1"/>
    </source>
</evidence>
<dbReference type="Proteomes" id="UP000238426">
    <property type="component" value="Unassembled WGS sequence"/>
</dbReference>
<evidence type="ECO:0000313" key="10">
    <source>
        <dbReference type="Proteomes" id="UP000238426"/>
    </source>
</evidence>
<keyword evidence="4 7" id="KW-0233">DNA recombination</keyword>
<comment type="function">
    <text evidence="7">Involved in DNA repair and RecF pathway recombination.</text>
</comment>
<sequence>MILSLNAIVLSKIKYNDNDLIVKCFTQQKGIVSYILKGVLKSKKNKRIAFFQLLTQLDIETDFKANRSLQYVKDLKNHTLYSSIHQNVYKSAIAMFISDVLANALKEEEQNEALFSYIEAALNWLDISQDYSNFHLLFLLKLTKYLGFYPDTTHMDLSYFNLVEGAFDFNKTHEQFILGEDLNLFKTLLGTNFDALDAIKMSSNQRQRFLIILLKYYELHLIGFKKPKSLQILNEVFN</sequence>
<evidence type="ECO:0000256" key="2">
    <source>
        <dbReference type="ARBA" id="ARBA00021310"/>
    </source>
</evidence>
<keyword evidence="3 7" id="KW-0227">DNA damage</keyword>
<comment type="caution">
    <text evidence="9">The sequence shown here is derived from an EMBL/GenBank/DDBJ whole genome shotgun (WGS) entry which is preliminary data.</text>
</comment>
<name>A0A2T1NDL9_9FLAO</name>
<dbReference type="NCBIfam" id="TIGR00613">
    <property type="entry name" value="reco"/>
    <property type="match status" value="1"/>
</dbReference>
<dbReference type="GO" id="GO:0006302">
    <property type="term" value="P:double-strand break repair"/>
    <property type="evidence" value="ECO:0007669"/>
    <property type="project" value="TreeGrafter"/>
</dbReference>
<keyword evidence="5 7" id="KW-0234">DNA repair</keyword>
<evidence type="ECO:0000256" key="5">
    <source>
        <dbReference type="ARBA" id="ARBA00023204"/>
    </source>
</evidence>
<proteinExistence type="inferred from homology"/>
<gene>
    <name evidence="7 9" type="primary">recO</name>
    <name evidence="9" type="ORF">C7H52_04490</name>
</gene>
<dbReference type="InterPro" id="IPR022572">
    <property type="entry name" value="DNA_rep/recomb_RecO_N"/>
</dbReference>
<dbReference type="InterPro" id="IPR042242">
    <property type="entry name" value="RecO_C"/>
</dbReference>
<dbReference type="GO" id="GO:0006310">
    <property type="term" value="P:DNA recombination"/>
    <property type="evidence" value="ECO:0007669"/>
    <property type="project" value="UniProtKB-UniRule"/>
</dbReference>
<evidence type="ECO:0000256" key="3">
    <source>
        <dbReference type="ARBA" id="ARBA00022763"/>
    </source>
</evidence>
<reference evidence="9 10" key="1">
    <citation type="submission" date="2018-03" db="EMBL/GenBank/DDBJ databases">
        <title>Mesoflavibacter sp. HG37 and Mesoflavibacter sp. HG96 sp.nov., two marine bacteria isolated from seawater of Western Pacific Ocean.</title>
        <authorList>
            <person name="Cheng H."/>
            <person name="Wu Y.-H."/>
            <person name="Guo L.-L."/>
            <person name="Xu X.-W."/>
        </authorList>
    </citation>
    <scope>NUCLEOTIDE SEQUENCE [LARGE SCALE GENOMIC DNA]</scope>
    <source>
        <strain evidence="9 10">KCTC 32269</strain>
    </source>
</reference>
<dbReference type="Pfam" id="PF11967">
    <property type="entry name" value="RecO_N"/>
    <property type="match status" value="1"/>
</dbReference>
<protein>
    <recommendedName>
        <fullName evidence="2 7">DNA repair protein RecO</fullName>
    </recommendedName>
    <alternativeName>
        <fullName evidence="6 7">Recombination protein O</fullName>
    </alternativeName>
</protein>
<evidence type="ECO:0000256" key="1">
    <source>
        <dbReference type="ARBA" id="ARBA00007452"/>
    </source>
</evidence>
<dbReference type="PANTHER" id="PTHR33991">
    <property type="entry name" value="DNA REPAIR PROTEIN RECO"/>
    <property type="match status" value="1"/>
</dbReference>
<dbReference type="EMBL" id="PXOQ01000007">
    <property type="protein sequence ID" value="PSG90545.1"/>
    <property type="molecule type" value="Genomic_DNA"/>
</dbReference>
<dbReference type="SUPFAM" id="SSF57863">
    <property type="entry name" value="ArfGap/RecO-like zinc finger"/>
    <property type="match status" value="1"/>
</dbReference>